<evidence type="ECO:0000256" key="8">
    <source>
        <dbReference type="SAM" id="Phobius"/>
    </source>
</evidence>
<feature type="transmembrane region" description="Helical" evidence="8">
    <location>
        <begin position="249"/>
        <end position="275"/>
    </location>
</feature>
<dbReference type="GO" id="GO:0016740">
    <property type="term" value="F:transferase activity"/>
    <property type="evidence" value="ECO:0007669"/>
    <property type="project" value="UniProtKB-KW"/>
</dbReference>
<dbReference type="Pfam" id="PF13231">
    <property type="entry name" value="PMT_2"/>
    <property type="match status" value="1"/>
</dbReference>
<keyword evidence="2" id="KW-1003">Cell membrane</keyword>
<dbReference type="PANTHER" id="PTHR33908">
    <property type="entry name" value="MANNOSYLTRANSFERASE YKCB-RELATED"/>
    <property type="match status" value="1"/>
</dbReference>
<accession>A0ABQ2IBQ3</accession>
<evidence type="ECO:0000256" key="7">
    <source>
        <dbReference type="ARBA" id="ARBA00023136"/>
    </source>
</evidence>
<dbReference type="EMBL" id="BMNC01000006">
    <property type="protein sequence ID" value="GGN03892.1"/>
    <property type="molecule type" value="Genomic_DNA"/>
</dbReference>
<protein>
    <submittedName>
        <fullName evidence="10">Glycosyl transferase family 39</fullName>
    </submittedName>
</protein>
<name>A0ABQ2IBQ3_9PSEU</name>
<reference evidence="11" key="1">
    <citation type="journal article" date="2019" name="Int. J. Syst. Evol. Microbiol.">
        <title>The Global Catalogue of Microorganisms (GCM) 10K type strain sequencing project: providing services to taxonomists for standard genome sequencing and annotation.</title>
        <authorList>
            <consortium name="The Broad Institute Genomics Platform"/>
            <consortium name="The Broad Institute Genome Sequencing Center for Infectious Disease"/>
            <person name="Wu L."/>
            <person name="Ma J."/>
        </authorList>
    </citation>
    <scope>NUCLEOTIDE SEQUENCE [LARGE SCALE GENOMIC DNA]</scope>
    <source>
        <strain evidence="11">CGMCC 4.7319</strain>
    </source>
</reference>
<keyword evidence="7 8" id="KW-0472">Membrane</keyword>
<keyword evidence="6 8" id="KW-1133">Transmembrane helix</keyword>
<keyword evidence="11" id="KW-1185">Reference proteome</keyword>
<feature type="transmembrane region" description="Helical" evidence="8">
    <location>
        <begin position="166"/>
        <end position="196"/>
    </location>
</feature>
<comment type="caution">
    <text evidence="10">The sequence shown here is derived from an EMBL/GenBank/DDBJ whole genome shotgun (WGS) entry which is preliminary data.</text>
</comment>
<evidence type="ECO:0000256" key="5">
    <source>
        <dbReference type="ARBA" id="ARBA00022692"/>
    </source>
</evidence>
<evidence type="ECO:0000313" key="10">
    <source>
        <dbReference type="EMBL" id="GGN03892.1"/>
    </source>
</evidence>
<evidence type="ECO:0000256" key="6">
    <source>
        <dbReference type="ARBA" id="ARBA00022989"/>
    </source>
</evidence>
<organism evidence="10 11">
    <name type="scientific">Lentzea pudingi</name>
    <dbReference type="NCBI Taxonomy" id="1789439"/>
    <lineage>
        <taxon>Bacteria</taxon>
        <taxon>Bacillati</taxon>
        <taxon>Actinomycetota</taxon>
        <taxon>Actinomycetes</taxon>
        <taxon>Pseudonocardiales</taxon>
        <taxon>Pseudonocardiaceae</taxon>
        <taxon>Lentzea</taxon>
    </lineage>
</organism>
<feature type="transmembrane region" description="Helical" evidence="8">
    <location>
        <begin position="311"/>
        <end position="328"/>
    </location>
</feature>
<sequence>MSITQEHTGTDTPTPAAAPVVRWPALVAVGGAVTALLLVLAPRHGYYLDELYFRVAGRNLDWGYEDQPPLVALLAAVQTALFGDTVTALRVVPAVLAGAGVVVAGLIARELGGAGAAQVLAAAAAGGAMSSLAAGHTLHPTAIDHLVWLTICWLVIRLIRTRDSRLWLGIGLVAGIGMQSKNLVVLLVLGLLGGLLLTGGRSLLRDRFLLFGVALGLAIAAPALLWQASHGWPQFTVAGELSGGPSVNTAISFVIGQFLFAGLLLAPVWIGGLVALLRRPDWRPYKAIGVAYLLIVVLLLALGGFPRYNEGMLVALVAIGAVPAVRWARTRVKQTVLVVAVVANAALGAIVVLPVLPVQSYLDNPVLAGLGGEVQTGQTGAEELTAQVAAVYERLPEADKPKTIIYGHDYSQAGAVDRYGAGLPKAYSGNNSYAGFGVPDEDKTLVIAIGVDKGTFGELFNSCEVRGRLTFALPNINQDKEVLVCGGPKDTWARTWPKLHWTGTF</sequence>
<dbReference type="Proteomes" id="UP000597656">
    <property type="component" value="Unassembled WGS sequence"/>
</dbReference>
<feature type="transmembrane region" description="Helical" evidence="8">
    <location>
        <begin position="114"/>
        <end position="135"/>
    </location>
</feature>
<feature type="transmembrane region" description="Helical" evidence="8">
    <location>
        <begin position="208"/>
        <end position="229"/>
    </location>
</feature>
<evidence type="ECO:0000256" key="3">
    <source>
        <dbReference type="ARBA" id="ARBA00022676"/>
    </source>
</evidence>
<keyword evidence="5 8" id="KW-0812">Transmembrane</keyword>
<feature type="transmembrane region" description="Helical" evidence="8">
    <location>
        <begin position="20"/>
        <end position="41"/>
    </location>
</feature>
<comment type="subcellular location">
    <subcellularLocation>
        <location evidence="1">Cell membrane</location>
        <topology evidence="1">Multi-pass membrane protein</topology>
    </subcellularLocation>
</comment>
<dbReference type="InterPro" id="IPR038731">
    <property type="entry name" value="RgtA/B/C-like"/>
</dbReference>
<evidence type="ECO:0000256" key="4">
    <source>
        <dbReference type="ARBA" id="ARBA00022679"/>
    </source>
</evidence>
<feature type="transmembrane region" description="Helical" evidence="8">
    <location>
        <begin position="287"/>
        <end position="305"/>
    </location>
</feature>
<feature type="transmembrane region" description="Helical" evidence="8">
    <location>
        <begin position="335"/>
        <end position="356"/>
    </location>
</feature>
<keyword evidence="3" id="KW-0328">Glycosyltransferase</keyword>
<feature type="domain" description="Glycosyltransferase RgtA/B/C/D-like" evidence="9">
    <location>
        <begin position="66"/>
        <end position="226"/>
    </location>
</feature>
<evidence type="ECO:0000256" key="2">
    <source>
        <dbReference type="ARBA" id="ARBA00022475"/>
    </source>
</evidence>
<gene>
    <name evidence="10" type="ORF">GCM10011609_48780</name>
</gene>
<dbReference type="InterPro" id="IPR050297">
    <property type="entry name" value="LipidA_mod_glycosyltrf_83"/>
</dbReference>
<feature type="transmembrane region" description="Helical" evidence="8">
    <location>
        <begin position="88"/>
        <end position="108"/>
    </location>
</feature>
<evidence type="ECO:0000259" key="9">
    <source>
        <dbReference type="Pfam" id="PF13231"/>
    </source>
</evidence>
<dbReference type="PANTHER" id="PTHR33908:SF11">
    <property type="entry name" value="MEMBRANE PROTEIN"/>
    <property type="match status" value="1"/>
</dbReference>
<proteinExistence type="predicted"/>
<keyword evidence="4 10" id="KW-0808">Transferase</keyword>
<dbReference type="RefSeq" id="WP_189157090.1">
    <property type="nucleotide sequence ID" value="NZ_BMNC01000006.1"/>
</dbReference>
<evidence type="ECO:0000313" key="11">
    <source>
        <dbReference type="Proteomes" id="UP000597656"/>
    </source>
</evidence>
<evidence type="ECO:0000256" key="1">
    <source>
        <dbReference type="ARBA" id="ARBA00004651"/>
    </source>
</evidence>